<dbReference type="PANTHER" id="PTHR37283:SF1">
    <property type="entry name" value="PH DOMAIN-CONTAINING PROTEIN YHR131C"/>
    <property type="match status" value="1"/>
</dbReference>
<protein>
    <recommendedName>
        <fullName evidence="2">PH domain-containing protein</fullName>
    </recommendedName>
</protein>
<accession>A0ABP9YHX3</accession>
<sequence length="263" mass="30545">MLRSTDTRTHGFFPWLRKKESSWSLQSFKLNRHNSVSAVSLPISIIPSTISSSSTIEEQEKEEEKEIIQPPSYDDKSHPWTFQLPESLANRIVLPREEEGKELLPEYECTVEKIFYSKVKCELSKPLLRANSRSWRYYYVQLLGTKIMAFTNNPNKRKSKNALPVWTHSMHGAEVTVASDYLKERHVLRLRIQNGPQYLITMPTEKERNDWIASIESAINISSDLDVRSMPQFITLISRRRRRDLNGTRQLPAAADQRDSPLL</sequence>
<dbReference type="SMART" id="SM00233">
    <property type="entry name" value="PH"/>
    <property type="match status" value="1"/>
</dbReference>
<dbReference type="InterPro" id="IPR001849">
    <property type="entry name" value="PH_domain"/>
</dbReference>
<proteinExistence type="predicted"/>
<dbReference type="InterPro" id="IPR011993">
    <property type="entry name" value="PH-like_dom_sf"/>
</dbReference>
<dbReference type="SUPFAM" id="SSF50729">
    <property type="entry name" value="PH domain-like"/>
    <property type="match status" value="1"/>
</dbReference>
<evidence type="ECO:0000256" key="1">
    <source>
        <dbReference type="SAM" id="MobiDB-lite"/>
    </source>
</evidence>
<dbReference type="PROSITE" id="PS50003">
    <property type="entry name" value="PH_DOMAIN"/>
    <property type="match status" value="1"/>
</dbReference>
<dbReference type="InterPro" id="IPR001605">
    <property type="entry name" value="PH_dom-spectrin-type"/>
</dbReference>
<organism evidence="3 4">
    <name type="scientific">Helicostylum pulchrum</name>
    <dbReference type="NCBI Taxonomy" id="562976"/>
    <lineage>
        <taxon>Eukaryota</taxon>
        <taxon>Fungi</taxon>
        <taxon>Fungi incertae sedis</taxon>
        <taxon>Mucoromycota</taxon>
        <taxon>Mucoromycotina</taxon>
        <taxon>Mucoromycetes</taxon>
        <taxon>Mucorales</taxon>
        <taxon>Mucorineae</taxon>
        <taxon>Mucoraceae</taxon>
        <taxon>Helicostylum</taxon>
    </lineage>
</organism>
<feature type="domain" description="PH" evidence="2">
    <location>
        <begin position="120"/>
        <end position="220"/>
    </location>
</feature>
<dbReference type="Proteomes" id="UP001476247">
    <property type="component" value="Unassembled WGS sequence"/>
</dbReference>
<dbReference type="EMBL" id="BAABUJ010000055">
    <property type="protein sequence ID" value="GAA5806017.1"/>
    <property type="molecule type" value="Genomic_DNA"/>
</dbReference>
<keyword evidence="4" id="KW-1185">Reference proteome</keyword>
<evidence type="ECO:0000259" key="2">
    <source>
        <dbReference type="PROSITE" id="PS50003"/>
    </source>
</evidence>
<dbReference type="PRINTS" id="PR00683">
    <property type="entry name" value="SPECTRINPH"/>
</dbReference>
<dbReference type="Pfam" id="PF00169">
    <property type="entry name" value="PH"/>
    <property type="match status" value="1"/>
</dbReference>
<evidence type="ECO:0000313" key="4">
    <source>
        <dbReference type="Proteomes" id="UP001476247"/>
    </source>
</evidence>
<feature type="region of interest" description="Disordered" evidence="1">
    <location>
        <begin position="52"/>
        <end position="76"/>
    </location>
</feature>
<dbReference type="PANTHER" id="PTHR37283">
    <property type="entry name" value="PH DOMAIN-CONTAINING PROTEIN YHR131C"/>
    <property type="match status" value="1"/>
</dbReference>
<evidence type="ECO:0000313" key="3">
    <source>
        <dbReference type="EMBL" id="GAA5806017.1"/>
    </source>
</evidence>
<feature type="compositionally biased region" description="Basic and acidic residues" evidence="1">
    <location>
        <begin position="62"/>
        <end position="76"/>
    </location>
</feature>
<name>A0ABP9YHX3_9FUNG</name>
<comment type="caution">
    <text evidence="3">The sequence shown here is derived from an EMBL/GenBank/DDBJ whole genome shotgun (WGS) entry which is preliminary data.</text>
</comment>
<dbReference type="Gene3D" id="2.30.29.30">
    <property type="entry name" value="Pleckstrin-homology domain (PH domain)/Phosphotyrosine-binding domain (PTB)"/>
    <property type="match status" value="1"/>
</dbReference>
<gene>
    <name evidence="3" type="ORF">HPULCUR_011545</name>
</gene>
<reference evidence="3 4" key="1">
    <citation type="submission" date="2024-04" db="EMBL/GenBank/DDBJ databases">
        <title>genome sequences of Mucor flavus KT1a and Helicostylum pulchrum KT1b strains isolation_sourced from the surface of a dry-aged beef.</title>
        <authorList>
            <person name="Toyotome T."/>
            <person name="Hosono M."/>
            <person name="Torimaru M."/>
            <person name="Fukuda K."/>
            <person name="Mikami N."/>
        </authorList>
    </citation>
    <scope>NUCLEOTIDE SEQUENCE [LARGE SCALE GENOMIC DNA]</scope>
    <source>
        <strain evidence="3 4">KT1b</strain>
    </source>
</reference>